<proteinExistence type="predicted"/>
<feature type="transmembrane region" description="Helical" evidence="1">
    <location>
        <begin position="248"/>
        <end position="269"/>
    </location>
</feature>
<keyword evidence="1" id="KW-1133">Transmembrane helix</keyword>
<evidence type="ECO:0000256" key="1">
    <source>
        <dbReference type="SAM" id="Phobius"/>
    </source>
</evidence>
<sequence>MSAIVSPADSHFPKLPLWPTIRLSYATYFQHFGDGLRIAALWLPVIATLDGIVGWLQASWMAELTANPQMQAKLAQSMPVVVLGNVAGLGLTCAAVSIAVAWHRLLLLNEAPGLSGSNIGTRSLWRYVGIGILISLIAALPVAVTLLPMWPLGLLPGVGRAPALIAVGVLAYIVGVTLVLRLCLLLPARAAGDFNLTFKEAWRRTRGNVWRIFWGILACAVPPFVLTDLAYVAVILVPLGADINPAQWAAATAIGTCCWLLAWPIWVGFLSHTYRHFLSAV</sequence>
<evidence type="ECO:0008006" key="4">
    <source>
        <dbReference type="Google" id="ProtNLM"/>
    </source>
</evidence>
<feature type="transmembrane region" description="Helical" evidence="1">
    <location>
        <begin position="78"/>
        <end position="103"/>
    </location>
</feature>
<feature type="transmembrane region" description="Helical" evidence="1">
    <location>
        <begin position="38"/>
        <end position="58"/>
    </location>
</feature>
<feature type="transmembrane region" description="Helical" evidence="1">
    <location>
        <begin position="164"/>
        <end position="188"/>
    </location>
</feature>
<dbReference type="RefSeq" id="WP_154071260.1">
    <property type="nucleotide sequence ID" value="NZ_LT670844.1"/>
</dbReference>
<keyword evidence="1" id="KW-0472">Membrane</keyword>
<accession>A0A1M6PHR2</accession>
<feature type="transmembrane region" description="Helical" evidence="1">
    <location>
        <begin position="124"/>
        <end position="144"/>
    </location>
</feature>
<dbReference type="Proteomes" id="UP000189935">
    <property type="component" value="Chromosome I"/>
</dbReference>
<dbReference type="AlphaFoldDB" id="A0A1M6PHR2"/>
<dbReference type="EMBL" id="LT670844">
    <property type="protein sequence ID" value="SHK07454.1"/>
    <property type="molecule type" value="Genomic_DNA"/>
</dbReference>
<dbReference type="OrthoDB" id="8248688at2"/>
<evidence type="ECO:0000313" key="3">
    <source>
        <dbReference type="Proteomes" id="UP000189935"/>
    </source>
</evidence>
<keyword evidence="1" id="KW-0812">Transmembrane</keyword>
<feature type="transmembrane region" description="Helical" evidence="1">
    <location>
        <begin position="209"/>
        <end position="236"/>
    </location>
</feature>
<evidence type="ECO:0000313" key="2">
    <source>
        <dbReference type="EMBL" id="SHK07454.1"/>
    </source>
</evidence>
<organism evidence="2 3">
    <name type="scientific">Bradyrhizobium lablabi</name>
    <dbReference type="NCBI Taxonomy" id="722472"/>
    <lineage>
        <taxon>Bacteria</taxon>
        <taxon>Pseudomonadati</taxon>
        <taxon>Pseudomonadota</taxon>
        <taxon>Alphaproteobacteria</taxon>
        <taxon>Hyphomicrobiales</taxon>
        <taxon>Nitrobacteraceae</taxon>
        <taxon>Bradyrhizobium</taxon>
    </lineage>
</organism>
<protein>
    <recommendedName>
        <fullName evidence="4">Etoposide-induced protein 2.4 (EI24)</fullName>
    </recommendedName>
</protein>
<name>A0A1M6PHR2_9BRAD</name>
<reference evidence="2 3" key="1">
    <citation type="submission" date="2016-11" db="EMBL/GenBank/DDBJ databases">
        <authorList>
            <person name="Jaros S."/>
            <person name="Januszkiewicz K."/>
            <person name="Wedrychowicz H."/>
        </authorList>
    </citation>
    <scope>NUCLEOTIDE SEQUENCE [LARGE SCALE GENOMIC DNA]</scope>
    <source>
        <strain evidence="2 3">GAS499</strain>
    </source>
</reference>
<gene>
    <name evidence="2" type="ORF">SAMN05444159_2346</name>
</gene>